<gene>
    <name evidence="1" type="ORF">BpJC7_29570</name>
</gene>
<keyword evidence="2" id="KW-1185">Reference proteome</keyword>
<protein>
    <recommendedName>
        <fullName evidence="3">Cache domain-containing protein</fullName>
    </recommendedName>
</protein>
<dbReference type="Pfam" id="PF22673">
    <property type="entry name" value="MCP-like_PDC_1"/>
    <property type="match status" value="1"/>
</dbReference>
<dbReference type="EMBL" id="BKZQ01000058">
    <property type="protein sequence ID" value="GER71654.1"/>
    <property type="molecule type" value="Genomic_DNA"/>
</dbReference>
<name>A0A5J4JRB5_9BACI</name>
<dbReference type="Proteomes" id="UP000391919">
    <property type="component" value="Unassembled WGS sequence"/>
</dbReference>
<reference evidence="1 2" key="1">
    <citation type="submission" date="2019-09" db="EMBL/GenBank/DDBJ databases">
        <title>Draft genome sequence of Bacillus sp. JC-7.</title>
        <authorList>
            <person name="Tanaka N."/>
            <person name="Shiwa Y."/>
            <person name="Fujita N."/>
            <person name="Tanasupawat S."/>
        </authorList>
    </citation>
    <scope>NUCLEOTIDE SEQUENCE [LARGE SCALE GENOMIC DNA]</scope>
    <source>
        <strain evidence="1 2">JC-7</strain>
    </source>
</reference>
<proteinExistence type="predicted"/>
<evidence type="ECO:0008006" key="3">
    <source>
        <dbReference type="Google" id="ProtNLM"/>
    </source>
</evidence>
<dbReference type="Gene3D" id="3.30.450.20">
    <property type="entry name" value="PAS domain"/>
    <property type="match status" value="1"/>
</dbReference>
<dbReference type="CDD" id="cd18773">
    <property type="entry name" value="PDC1_HK_sensor"/>
    <property type="match status" value="1"/>
</dbReference>
<evidence type="ECO:0000313" key="1">
    <source>
        <dbReference type="EMBL" id="GER71654.1"/>
    </source>
</evidence>
<dbReference type="AlphaFoldDB" id="A0A5J4JRB5"/>
<sequence>MAYATTSNLLKNNNRSVNQMIANQAASLVKTGLSSYEDSLDQLAGLVAENLQDKKNMQEIEAEIRAVHTRNKTLVAAYYMDFQTGKLHISSYAKLNLDVRDTDTYRYLKANPKMQWLDVYKDKVTGAIMTSVVAPVFSDGKMVGTVGYDINLSTIGKIRAGISLAEKIEVADKWINKGYSVSVVLRIIGIPRSTYYYQKNYRVEEKKISEGRPAPGYSIKEDGKKVSDEQIKEFLLEEIAGDAFNYGYRKLTKVLRRNYKLNFRS</sequence>
<organism evidence="1 2">
    <name type="scientific">Weizmannia acidilactici</name>
    <dbReference type="NCBI Taxonomy" id="2607726"/>
    <lineage>
        <taxon>Bacteria</taxon>
        <taxon>Bacillati</taxon>
        <taxon>Bacillota</taxon>
        <taxon>Bacilli</taxon>
        <taxon>Bacillales</taxon>
        <taxon>Bacillaceae</taxon>
        <taxon>Heyndrickxia</taxon>
    </lineage>
</organism>
<comment type="caution">
    <text evidence="1">The sequence shown here is derived from an EMBL/GenBank/DDBJ whole genome shotgun (WGS) entry which is preliminary data.</text>
</comment>
<accession>A0A5J4JRB5</accession>
<evidence type="ECO:0000313" key="2">
    <source>
        <dbReference type="Proteomes" id="UP000391919"/>
    </source>
</evidence>